<dbReference type="GO" id="GO:0008180">
    <property type="term" value="C:COP9 signalosome"/>
    <property type="evidence" value="ECO:0007669"/>
    <property type="project" value="UniProtKB-KW"/>
</dbReference>
<evidence type="ECO:0008006" key="5">
    <source>
        <dbReference type="Google" id="ProtNLM"/>
    </source>
</evidence>
<organism evidence="3 4">
    <name type="scientific">Apatococcus fuscideae</name>
    <dbReference type="NCBI Taxonomy" id="2026836"/>
    <lineage>
        <taxon>Eukaryota</taxon>
        <taxon>Viridiplantae</taxon>
        <taxon>Chlorophyta</taxon>
        <taxon>core chlorophytes</taxon>
        <taxon>Trebouxiophyceae</taxon>
        <taxon>Chlorellales</taxon>
        <taxon>Chlorellaceae</taxon>
        <taxon>Apatococcus</taxon>
    </lineage>
</organism>
<dbReference type="PANTHER" id="PTHR15350:SF5">
    <property type="entry name" value="COP9 SIGNALOSOME COMPLEX SUBUNIT 7"/>
    <property type="match status" value="1"/>
</dbReference>
<evidence type="ECO:0000256" key="1">
    <source>
        <dbReference type="ARBA" id="ARBA00022790"/>
    </source>
</evidence>
<comment type="caution">
    <text evidence="3">The sequence shown here is derived from an EMBL/GenBank/DDBJ whole genome shotgun (WGS) entry which is preliminary data.</text>
</comment>
<evidence type="ECO:0000256" key="2">
    <source>
        <dbReference type="SAM" id="MobiDB-lite"/>
    </source>
</evidence>
<proteinExistence type="predicted"/>
<reference evidence="3 4" key="1">
    <citation type="journal article" date="2024" name="Nat. Commun.">
        <title>Phylogenomics reveals the evolutionary origins of lichenization in chlorophyte algae.</title>
        <authorList>
            <person name="Puginier C."/>
            <person name="Libourel C."/>
            <person name="Otte J."/>
            <person name="Skaloud P."/>
            <person name="Haon M."/>
            <person name="Grisel S."/>
            <person name="Petersen M."/>
            <person name="Berrin J.G."/>
            <person name="Delaux P.M."/>
            <person name="Dal Grande F."/>
            <person name="Keller J."/>
        </authorList>
    </citation>
    <scope>NUCLEOTIDE SEQUENCE [LARGE SCALE GENOMIC DNA]</scope>
    <source>
        <strain evidence="3 4">SAG 2523</strain>
    </source>
</reference>
<accession>A0AAW1SQF1</accession>
<evidence type="ECO:0000313" key="3">
    <source>
        <dbReference type="EMBL" id="KAK9851893.1"/>
    </source>
</evidence>
<dbReference type="EMBL" id="JALJOV010001215">
    <property type="protein sequence ID" value="KAK9851893.1"/>
    <property type="molecule type" value="Genomic_DNA"/>
</dbReference>
<keyword evidence="1" id="KW-0736">Signalosome</keyword>
<dbReference type="Proteomes" id="UP001485043">
    <property type="component" value="Unassembled WGS sequence"/>
</dbReference>
<dbReference type="Pfam" id="PF22061">
    <property type="entry name" value="CSN7_HB_subdom"/>
    <property type="match status" value="1"/>
</dbReference>
<name>A0AAW1SQF1_9CHLO</name>
<dbReference type="AlphaFoldDB" id="A0AAW1SQF1"/>
<evidence type="ECO:0000313" key="4">
    <source>
        <dbReference type="Proteomes" id="UP001485043"/>
    </source>
</evidence>
<keyword evidence="4" id="KW-1185">Reference proteome</keyword>
<feature type="compositionally biased region" description="Basic and acidic residues" evidence="2">
    <location>
        <begin position="166"/>
        <end position="191"/>
    </location>
</feature>
<dbReference type="PANTHER" id="PTHR15350">
    <property type="entry name" value="COP9 SIGNALOSOME COMPLEX SUBUNIT 7/DENDRITIC CELL PROTEIN GA17"/>
    <property type="match status" value="1"/>
</dbReference>
<feature type="region of interest" description="Disordered" evidence="2">
    <location>
        <begin position="155"/>
        <end position="226"/>
    </location>
</feature>
<dbReference type="InterPro" id="IPR045237">
    <property type="entry name" value="COPS7/eIF3m"/>
</dbReference>
<gene>
    <name evidence="3" type="ORF">WJX84_003386</name>
</gene>
<protein>
    <recommendedName>
        <fullName evidence="5">PCI domain-containing protein</fullName>
    </recommendedName>
</protein>
<sequence>MESEAQLEQFCLLAKSTKGRAIADLIQRATSQPGIFTFGELLDIPSVKELQSSEHSTAYQLLQLFAYGIWKDYRGFQGKISLNGQQELKLKLLTVASMAGQSRMLSYQDLMQQLEISSLPLGRDVRPDQLGDIKAALQKWLTSTNTMIQTIETNNRQSQASAAEAAKAKAEHESKLEDLQKKLKTESDAGSRDAMMLDDPTMDIMEEDRIGPGSLPAPSTRSKRRR</sequence>